<protein>
    <submittedName>
        <fullName evidence="1">UBN2 domain-containing protein</fullName>
    </submittedName>
</protein>
<feature type="non-terminal residue" evidence="1">
    <location>
        <position position="1"/>
    </location>
</feature>
<accession>A0A699HKN0</accession>
<dbReference type="EMBL" id="BKCJ010170570">
    <property type="protein sequence ID" value="GEY34148.1"/>
    <property type="molecule type" value="Genomic_DNA"/>
</dbReference>
<comment type="caution">
    <text evidence="1">The sequence shown here is derived from an EMBL/GenBank/DDBJ whole genome shotgun (WGS) entry which is preliminary data.</text>
</comment>
<evidence type="ECO:0000313" key="1">
    <source>
        <dbReference type="EMBL" id="GEY34148.1"/>
    </source>
</evidence>
<proteinExistence type="predicted"/>
<dbReference type="PANTHER" id="PTHR34676:SF8">
    <property type="entry name" value="TRANSMEMBRANE PROTEIN"/>
    <property type="match status" value="1"/>
</dbReference>
<dbReference type="Pfam" id="PF14223">
    <property type="entry name" value="Retrotran_gag_2"/>
    <property type="match status" value="1"/>
</dbReference>
<dbReference type="PANTHER" id="PTHR34676">
    <property type="entry name" value="DUF4219 DOMAIN-CONTAINING PROTEIN-RELATED"/>
    <property type="match status" value="1"/>
</dbReference>
<gene>
    <name evidence="1" type="ORF">Tci_406122</name>
</gene>
<name>A0A699HKN0_TANCI</name>
<sequence length="347" mass="40142">VRPIFEREYNKVQTFLKSDRGEEPTKKKGAKETLLQESFKKLRAKVEVSRSESTQYTLTVDPIEMSKEDVQNMLQIILMAEFKVEALQVKYPLIDWEIYSKGSRSYCKIIRVGGVTQAYQSFEDMLKDFDREDLDALWRLAKEKFSTSVPTVDKGKALWTKLIRLYEPSAYDTSRKFTKGLLLLVEVLVLLVQDNVVRQNDTTTEETEGITLSNKQVKDNKIDLFVQKYEEFVISDDETIDFALAIFNNIITSLKALEESFSNRNHVRKFLRALPTTWRLKVTMIEESKDLSTLPLGELIGNLKVYEVVLEKDSKASKVKKEKYESLALKARKVSRDEDESCLGRDE</sequence>
<organism evidence="1">
    <name type="scientific">Tanacetum cinerariifolium</name>
    <name type="common">Dalmatian daisy</name>
    <name type="synonym">Chrysanthemum cinerariifolium</name>
    <dbReference type="NCBI Taxonomy" id="118510"/>
    <lineage>
        <taxon>Eukaryota</taxon>
        <taxon>Viridiplantae</taxon>
        <taxon>Streptophyta</taxon>
        <taxon>Embryophyta</taxon>
        <taxon>Tracheophyta</taxon>
        <taxon>Spermatophyta</taxon>
        <taxon>Magnoliopsida</taxon>
        <taxon>eudicotyledons</taxon>
        <taxon>Gunneridae</taxon>
        <taxon>Pentapetalae</taxon>
        <taxon>asterids</taxon>
        <taxon>campanulids</taxon>
        <taxon>Asterales</taxon>
        <taxon>Asteraceae</taxon>
        <taxon>Asteroideae</taxon>
        <taxon>Anthemideae</taxon>
        <taxon>Anthemidinae</taxon>
        <taxon>Tanacetum</taxon>
    </lineage>
</organism>
<reference evidence="1" key="1">
    <citation type="journal article" date="2019" name="Sci. Rep.">
        <title>Draft genome of Tanacetum cinerariifolium, the natural source of mosquito coil.</title>
        <authorList>
            <person name="Yamashiro T."/>
            <person name="Shiraishi A."/>
            <person name="Satake H."/>
            <person name="Nakayama K."/>
        </authorList>
    </citation>
    <scope>NUCLEOTIDE SEQUENCE</scope>
</reference>
<dbReference type="AlphaFoldDB" id="A0A699HKN0"/>